<evidence type="ECO:0000256" key="1">
    <source>
        <dbReference type="SAM" id="MobiDB-lite"/>
    </source>
</evidence>
<evidence type="ECO:0000313" key="4">
    <source>
        <dbReference type="EMBL" id="RXZ72145.1"/>
    </source>
</evidence>
<dbReference type="EMBL" id="SDPN01000063">
    <property type="protein sequence ID" value="RXZ67117.1"/>
    <property type="molecule type" value="Genomic_DNA"/>
</dbReference>
<feature type="domain" description="AbiEi antitoxin N-terminal" evidence="2">
    <location>
        <begin position="5"/>
        <end position="48"/>
    </location>
</feature>
<dbReference type="AlphaFoldDB" id="A0A4Q2L232"/>
<dbReference type="Proteomes" id="UP000293865">
    <property type="component" value="Unassembled WGS sequence"/>
</dbReference>
<evidence type="ECO:0000313" key="3">
    <source>
        <dbReference type="EMBL" id="RXZ67117.1"/>
    </source>
</evidence>
<dbReference type="OrthoDB" id="2594539at2"/>
<keyword evidence="5" id="KW-1185">Reference proteome</keyword>
<organism evidence="4 5">
    <name type="scientific">Agromyces albus</name>
    <dbReference type="NCBI Taxonomy" id="205332"/>
    <lineage>
        <taxon>Bacteria</taxon>
        <taxon>Bacillati</taxon>
        <taxon>Actinomycetota</taxon>
        <taxon>Actinomycetes</taxon>
        <taxon>Micrococcales</taxon>
        <taxon>Microbacteriaceae</taxon>
        <taxon>Agromyces</taxon>
    </lineage>
</organism>
<proteinExistence type="predicted"/>
<feature type="region of interest" description="Disordered" evidence="1">
    <location>
        <begin position="185"/>
        <end position="222"/>
    </location>
</feature>
<feature type="region of interest" description="Disordered" evidence="1">
    <location>
        <begin position="269"/>
        <end position="302"/>
    </location>
</feature>
<gene>
    <name evidence="4" type="ORF">ESP51_05900</name>
    <name evidence="3" type="ORF">ESP51_19235</name>
</gene>
<feature type="region of interest" description="Disordered" evidence="1">
    <location>
        <begin position="241"/>
        <end position="260"/>
    </location>
</feature>
<evidence type="ECO:0000259" key="2">
    <source>
        <dbReference type="Pfam" id="PF13338"/>
    </source>
</evidence>
<dbReference type="InterPro" id="IPR025159">
    <property type="entry name" value="AbiEi_N"/>
</dbReference>
<dbReference type="EMBL" id="SDPN01000007">
    <property type="protein sequence ID" value="RXZ72145.1"/>
    <property type="molecule type" value="Genomic_DNA"/>
</dbReference>
<accession>A0A4Q2L232</accession>
<protein>
    <recommendedName>
        <fullName evidence="2">AbiEi antitoxin N-terminal domain-containing protein</fullName>
    </recommendedName>
</protein>
<sequence>MFGAREVARAHGGVCTAADLLAAGVSRPRIAAAVEHGEVERLRRGVFADPGVPAEVKRAVRVGGRLACVSAAGLHGLRVLNVPHELHVDVDAHATRLRHPDDSSRRLLPGEASAGVRLHWARGGSTGGTLVSLEECLVQMFTCLPELEVLCALDSARERVDWMPEAPAARRRRVRSSHAAHDAVASIGCPTLDHGEPSSRRNGGSGAISCGGRPGARAGADAGRVLGRPVDRRAADLRCGGRGAAHRTRRLRSGPCTNRMAEGGRLRAHLVQPSPGPRRVGVDRPRGAHAHAARRSPLGRRA</sequence>
<reference evidence="4 5" key="1">
    <citation type="submission" date="2019-01" db="EMBL/GenBank/DDBJ databases">
        <title>Agromyces.</title>
        <authorList>
            <person name="Li J."/>
        </authorList>
    </citation>
    <scope>NUCLEOTIDE SEQUENCE [LARGE SCALE GENOMIC DNA]</scope>
    <source>
        <strain evidence="4 5">DSM 15934</strain>
    </source>
</reference>
<name>A0A4Q2L232_9MICO</name>
<comment type="caution">
    <text evidence="4">The sequence shown here is derived from an EMBL/GenBank/DDBJ whole genome shotgun (WGS) entry which is preliminary data.</text>
</comment>
<feature type="compositionally biased region" description="Basic residues" evidence="1">
    <location>
        <begin position="287"/>
        <end position="302"/>
    </location>
</feature>
<evidence type="ECO:0000313" key="5">
    <source>
        <dbReference type="Proteomes" id="UP000293865"/>
    </source>
</evidence>
<dbReference type="Pfam" id="PF13338">
    <property type="entry name" value="AbiEi_4"/>
    <property type="match status" value="1"/>
</dbReference>